<keyword evidence="1" id="KW-0812">Transmembrane</keyword>
<dbReference type="Proteomes" id="UP000261828">
    <property type="component" value="Unassembled WGS sequence"/>
</dbReference>
<dbReference type="RefSeq" id="WP_116182905.1">
    <property type="nucleotide sequence ID" value="NZ_QTJX01000001.1"/>
</dbReference>
<evidence type="ECO:0000256" key="1">
    <source>
        <dbReference type="SAM" id="Phobius"/>
    </source>
</evidence>
<keyword evidence="3" id="KW-1185">Reference proteome</keyword>
<feature type="transmembrane region" description="Helical" evidence="1">
    <location>
        <begin position="55"/>
        <end position="72"/>
    </location>
</feature>
<dbReference type="AlphaFoldDB" id="A0A371JT95"/>
<comment type="caution">
    <text evidence="2">The sequence shown here is derived from an EMBL/GenBank/DDBJ whole genome shotgun (WGS) entry which is preliminary data.</text>
</comment>
<dbReference type="EMBL" id="QTJX01000001">
    <property type="protein sequence ID" value="RDY61024.1"/>
    <property type="molecule type" value="Genomic_DNA"/>
</dbReference>
<proteinExistence type="predicted"/>
<accession>A0A371JT95</accession>
<evidence type="ECO:0000313" key="3">
    <source>
        <dbReference type="Proteomes" id="UP000261828"/>
    </source>
</evidence>
<gene>
    <name evidence="2" type="ORF">DX873_02265</name>
</gene>
<keyword evidence="1" id="KW-0472">Membrane</keyword>
<dbReference type="Pfam" id="PF10825">
    <property type="entry name" value="DUF2752"/>
    <property type="match status" value="1"/>
</dbReference>
<dbReference type="InterPro" id="IPR021215">
    <property type="entry name" value="DUF2752"/>
</dbReference>
<name>A0A371JT95_9FLAO</name>
<dbReference type="OrthoDB" id="9815897at2"/>
<protein>
    <submittedName>
        <fullName evidence="2">DUF2752 domain-containing protein</fullName>
    </submittedName>
</protein>
<sequence>MYLQPTIFTLSTEDFMLPCLNKQMFGLECPGCGIQRSVHLLFQGEFVSAFKMYPAIYPLVLLLFFLVTNLFIKFKYANQIKMSLMLMTAGFILINYILKLSTIFN</sequence>
<keyword evidence="1" id="KW-1133">Transmembrane helix</keyword>
<organism evidence="2 3">
    <name type="scientific">Flagellimonas nanhaiensis</name>
    <dbReference type="NCBI Taxonomy" id="2292706"/>
    <lineage>
        <taxon>Bacteria</taxon>
        <taxon>Pseudomonadati</taxon>
        <taxon>Bacteroidota</taxon>
        <taxon>Flavobacteriia</taxon>
        <taxon>Flavobacteriales</taxon>
        <taxon>Flavobacteriaceae</taxon>
        <taxon>Flagellimonas</taxon>
    </lineage>
</organism>
<feature type="transmembrane region" description="Helical" evidence="1">
    <location>
        <begin position="84"/>
        <end position="104"/>
    </location>
</feature>
<evidence type="ECO:0000313" key="2">
    <source>
        <dbReference type="EMBL" id="RDY61024.1"/>
    </source>
</evidence>
<reference evidence="2 3" key="1">
    <citation type="submission" date="2018-08" db="EMBL/GenBank/DDBJ databases">
        <title>Muricauda nanhaiensis sp. nov., isolated from seawater of the South China Sea.</title>
        <authorList>
            <person name="Dang Y."/>
        </authorList>
    </citation>
    <scope>NUCLEOTIDE SEQUENCE [LARGE SCALE GENOMIC DNA]</scope>
    <source>
        <strain evidence="2 3">SM1704</strain>
    </source>
</reference>